<evidence type="ECO:0000313" key="1">
    <source>
        <dbReference type="EMBL" id="UQX09358.1"/>
    </source>
</evidence>
<dbReference type="EMBL" id="CP097320">
    <property type="protein sequence ID" value="UQX09358.1"/>
    <property type="molecule type" value="Genomic_DNA"/>
</dbReference>
<accession>A0ABY4QEI7</accession>
<reference evidence="1" key="1">
    <citation type="submission" date="2022-05" db="EMBL/GenBank/DDBJ databases">
        <title>A methanotrophic Mycobacterium dominates a cave microbial ecosystem.</title>
        <authorList>
            <person name="Van Spanning R.J.M."/>
            <person name="Guan Q."/>
            <person name="Melkonian C."/>
            <person name="Gallant J."/>
            <person name="Polerecky L."/>
            <person name="Flot J.-F."/>
            <person name="Brandt B.W."/>
            <person name="Braster M."/>
            <person name="Iturbe Espinoza P."/>
            <person name="Aerts J."/>
            <person name="Meima-Franke M."/>
            <person name="Piersma S.R."/>
            <person name="Bunduc C."/>
            <person name="Ummels R."/>
            <person name="Pain A."/>
            <person name="Fleming E.J."/>
            <person name="van der Wel N."/>
            <person name="Gherman V.D."/>
            <person name="Sarbu S.M."/>
            <person name="Bodelier P.L.E."/>
            <person name="Bitter W."/>
        </authorList>
    </citation>
    <scope>NUCLEOTIDE SEQUENCE</scope>
    <source>
        <strain evidence="1">Sulfur Cave</strain>
    </source>
</reference>
<dbReference type="Proteomes" id="UP001056610">
    <property type="component" value="Chromosome"/>
</dbReference>
<evidence type="ECO:0000313" key="2">
    <source>
        <dbReference type="Proteomes" id="UP001056610"/>
    </source>
</evidence>
<proteinExistence type="predicted"/>
<gene>
    <name evidence="1" type="ORF">M5I08_13030</name>
</gene>
<keyword evidence="2" id="KW-1185">Reference proteome</keyword>
<dbReference type="RefSeq" id="WP_219068896.1">
    <property type="nucleotide sequence ID" value="NZ_CAJUXY010000044.1"/>
</dbReference>
<sequence length="92" mass="9580">MITADEIAAGLRAAVQICDETGGGATHEAVAARIGVEPEFVLREVLPAVAEYFEISMPGDDGIAVVRQPTLQRANSSASRANQLHRVPAGAP</sequence>
<organism evidence="1 2">
    <name type="scientific">Candidatus Mycobacterium methanotrophicum</name>
    <dbReference type="NCBI Taxonomy" id="2943498"/>
    <lineage>
        <taxon>Bacteria</taxon>
        <taxon>Bacillati</taxon>
        <taxon>Actinomycetota</taxon>
        <taxon>Actinomycetes</taxon>
        <taxon>Mycobacteriales</taxon>
        <taxon>Mycobacteriaceae</taxon>
        <taxon>Mycobacterium</taxon>
    </lineage>
</organism>
<name>A0ABY4QEI7_9MYCO</name>
<protein>
    <submittedName>
        <fullName evidence="1">Uncharacterized protein</fullName>
    </submittedName>
</protein>